<comment type="similarity">
    <text evidence="1">Belongs to the glycosyl hydrolase 39 family.</text>
</comment>
<dbReference type="SMART" id="SM00342">
    <property type="entry name" value="HTH_ARAC"/>
    <property type="match status" value="1"/>
</dbReference>
<dbReference type="AlphaFoldDB" id="A0ABD5FBS5"/>
<evidence type="ECO:0000313" key="8">
    <source>
        <dbReference type="EMBL" id="MDT2515419.1"/>
    </source>
</evidence>
<dbReference type="Gene3D" id="2.60.40.1500">
    <property type="entry name" value="Glycosyl hydrolase domain, family 39"/>
    <property type="match status" value="1"/>
</dbReference>
<comment type="caution">
    <text evidence="8">The sequence shown here is derived from an EMBL/GenBank/DDBJ whole genome shotgun (WGS) entry which is preliminary data.</text>
</comment>
<evidence type="ECO:0000256" key="3">
    <source>
        <dbReference type="ARBA" id="ARBA00023015"/>
    </source>
</evidence>
<dbReference type="InterPro" id="IPR017853">
    <property type="entry name" value="GH"/>
</dbReference>
<evidence type="ECO:0000256" key="6">
    <source>
        <dbReference type="ARBA" id="ARBA00023295"/>
    </source>
</evidence>
<gene>
    <name evidence="8" type="ORF">P7D79_14430</name>
</gene>
<dbReference type="Pfam" id="PF12833">
    <property type="entry name" value="HTH_18"/>
    <property type="match status" value="1"/>
</dbReference>
<dbReference type="InterPro" id="IPR018062">
    <property type="entry name" value="HTH_AraC-typ_CS"/>
</dbReference>
<keyword evidence="3" id="KW-0805">Transcription regulation</keyword>
<dbReference type="Gene3D" id="3.20.20.80">
    <property type="entry name" value="Glycosidases"/>
    <property type="match status" value="1"/>
</dbReference>
<proteinExistence type="inferred from homology"/>
<dbReference type="GO" id="GO:0003677">
    <property type="term" value="F:DNA binding"/>
    <property type="evidence" value="ECO:0007669"/>
    <property type="project" value="UniProtKB-KW"/>
</dbReference>
<dbReference type="PANTHER" id="PTHR43280:SF2">
    <property type="entry name" value="HTH-TYPE TRANSCRIPTIONAL REGULATOR EXSA"/>
    <property type="match status" value="1"/>
</dbReference>
<dbReference type="PROSITE" id="PS00041">
    <property type="entry name" value="HTH_ARAC_FAMILY_1"/>
    <property type="match status" value="1"/>
</dbReference>
<dbReference type="SUPFAM" id="SSF46689">
    <property type="entry name" value="Homeodomain-like"/>
    <property type="match status" value="2"/>
</dbReference>
<dbReference type="InterPro" id="IPR009057">
    <property type="entry name" value="Homeodomain-like_sf"/>
</dbReference>
<evidence type="ECO:0000256" key="4">
    <source>
        <dbReference type="ARBA" id="ARBA00023125"/>
    </source>
</evidence>
<keyword evidence="4" id="KW-0238">DNA-binding</keyword>
<dbReference type="InterPro" id="IPR049166">
    <property type="entry name" value="GH39_cat"/>
</dbReference>
<name>A0ABD5FBS5_ENTAV</name>
<dbReference type="SUPFAM" id="SSF51445">
    <property type="entry name" value="(Trans)glycosidases"/>
    <property type="match status" value="1"/>
</dbReference>
<evidence type="ECO:0000256" key="1">
    <source>
        <dbReference type="ARBA" id="ARBA00008875"/>
    </source>
</evidence>
<accession>A0ABD5FBS5</accession>
<dbReference type="PANTHER" id="PTHR43280">
    <property type="entry name" value="ARAC-FAMILY TRANSCRIPTIONAL REGULATOR"/>
    <property type="match status" value="1"/>
</dbReference>
<feature type="domain" description="HTH araC/xylS-type" evidence="7">
    <location>
        <begin position="164"/>
        <end position="262"/>
    </location>
</feature>
<evidence type="ECO:0000259" key="7">
    <source>
        <dbReference type="PROSITE" id="PS01124"/>
    </source>
</evidence>
<keyword evidence="6" id="KW-0326">Glycosidase</keyword>
<evidence type="ECO:0000313" key="9">
    <source>
        <dbReference type="Proteomes" id="UP001264335"/>
    </source>
</evidence>
<protein>
    <submittedName>
        <fullName evidence="8">Helix-turn-helix domain-containing protein</fullName>
    </submittedName>
</protein>
<organism evidence="8 9">
    <name type="scientific">Enterococcus avium</name>
    <name type="common">Streptococcus avium</name>
    <dbReference type="NCBI Taxonomy" id="33945"/>
    <lineage>
        <taxon>Bacteria</taxon>
        <taxon>Bacillati</taxon>
        <taxon>Bacillota</taxon>
        <taxon>Bacilli</taxon>
        <taxon>Lactobacillales</taxon>
        <taxon>Enterococcaceae</taxon>
        <taxon>Enterococcus</taxon>
    </lineage>
</organism>
<dbReference type="Proteomes" id="UP001264335">
    <property type="component" value="Unassembled WGS sequence"/>
</dbReference>
<dbReference type="SUPFAM" id="SSF51011">
    <property type="entry name" value="Glycosyl hydrolase domain"/>
    <property type="match status" value="1"/>
</dbReference>
<evidence type="ECO:0000256" key="2">
    <source>
        <dbReference type="ARBA" id="ARBA00022801"/>
    </source>
</evidence>
<dbReference type="PROSITE" id="PS01124">
    <property type="entry name" value="HTH_ARAC_FAMILY_2"/>
    <property type="match status" value="1"/>
</dbReference>
<dbReference type="InterPro" id="IPR018060">
    <property type="entry name" value="HTH_AraC"/>
</dbReference>
<evidence type="ECO:0000256" key="5">
    <source>
        <dbReference type="ARBA" id="ARBA00023163"/>
    </source>
</evidence>
<sequence>MIHCFGNKYQTSGISFSNEEAAYPAKNMIEIFYMISGRAHIQLKDTIYKMVQGDIILINFEEESIFTPQASSDPFFVRASLANELFYDNTDLFFPQFECNSMTAPDKISYTRIRANLEKLIEEAISMKTENQFKLYETGYAFLNRLVKSCLVEAKGQNVNSQFQKILVFIQENAKTDLPLTKVAEHFYMNSSYLSRYFKKQQGVGFQEYLTNYRLQLAENELIFSGKTISIIALDNGFKNVNVFMKHFKTKHGISPKEFREKNGQFAHQREHLSEEEFTFLENWLRSSRKEIPNQNYYEIDYRQNEKKQTLPAHLINLGSAADLLQSDYRKQIRFLKKELDFQYGRIWNIFVEEMNVDVTRIKDVNFDRIDSILDFLLELEIKPFFELSYKIRRIYKNVKLSETPLLSKPSYEIVNDDWKNLLSVFIEHAERRYGHKEISQWHFELTRDEKDLDEYIAQYQTTYKILKNNNKKIKVGGAGFKYNFDQIPFEEELAYFEKKQLKFDFLSFMSFPYERTDKSQRHSKRVTDPNFLKNMLAAIHATKRETCYCEVPIYLTEWGNTISSRNRTNDTVYRGAYIIKELIEMIGKVDLIGYWISSDLYSNFVDSKQLLNGGSGILNKNGIPKPVFFAIRFLMSMSNNIVFIKEDCLVSVRNGSRIQILLHNAKLFNYRYFLIPENEITYSEIADMFVETEKRTILLKLLNLPQKKWQIKVNEISEGHGNLLQEWENIGFGSDLGREETEYLNRITIPKLTFSDESSSEITLKRELTPNEFCLIEMVKR</sequence>
<dbReference type="Gene3D" id="1.10.10.60">
    <property type="entry name" value="Homeodomain-like"/>
    <property type="match status" value="2"/>
</dbReference>
<dbReference type="Pfam" id="PF01229">
    <property type="entry name" value="Glyco_hydro_39"/>
    <property type="match status" value="1"/>
</dbReference>
<dbReference type="RefSeq" id="WP_161169145.1">
    <property type="nucleotide sequence ID" value="NZ_JAHLOU010000005.1"/>
</dbReference>
<dbReference type="EMBL" id="JARPWY010000043">
    <property type="protein sequence ID" value="MDT2515419.1"/>
    <property type="molecule type" value="Genomic_DNA"/>
</dbReference>
<keyword evidence="2" id="KW-0378">Hydrolase</keyword>
<dbReference type="GO" id="GO:0016798">
    <property type="term" value="F:hydrolase activity, acting on glycosyl bonds"/>
    <property type="evidence" value="ECO:0007669"/>
    <property type="project" value="UniProtKB-KW"/>
</dbReference>
<reference evidence="8 9" key="1">
    <citation type="submission" date="2023-03" db="EMBL/GenBank/DDBJ databases">
        <authorList>
            <person name="Shen W."/>
            <person name="Cai J."/>
        </authorList>
    </citation>
    <scope>NUCLEOTIDE SEQUENCE [LARGE SCALE GENOMIC DNA]</scope>
    <source>
        <strain evidence="8 9">Y2</strain>
    </source>
</reference>
<keyword evidence="5" id="KW-0804">Transcription</keyword>